<dbReference type="SUPFAM" id="SSF52009">
    <property type="entry name" value="Phosphohistidine domain"/>
    <property type="match status" value="1"/>
</dbReference>
<feature type="binding site" evidence="19">
    <location>
        <position position="340"/>
    </location>
    <ligand>
        <name>phosphoenolpyruvate</name>
        <dbReference type="ChEBI" id="CHEBI:58702"/>
    </ligand>
</feature>
<evidence type="ECO:0000259" key="22">
    <source>
        <dbReference type="Pfam" id="PF02896"/>
    </source>
</evidence>
<keyword evidence="9 17" id="KW-0963">Cytoplasm</keyword>
<dbReference type="SUPFAM" id="SSF51621">
    <property type="entry name" value="Phosphoenolpyruvate/pyruvate domain"/>
    <property type="match status" value="1"/>
</dbReference>
<sequence>MVKLTGLSTSGGIGIGVVFCPEEKNQISIPYYKITKEDVPAQVDKLKKALTQAQKDTFALLEKLKAKKPDSFEYEILNTHYMMLSDENFISTVIEEASTKEINIESALQNKLKETISFLTESEDPYLQARAVDIKDAFSSVFEYLILSGKNLASPFDNIPQNAIIVAKLIKPSDAIRIKNAHVAGIVMEEGGATGHIAILARSWGIPMIVGVDQCTEKASGKTTAIIDAGEGLVIFDPSKELLAEYTKQKENMKADQPVFQNNTGLYETTSKDGVTFHIEANIALAEEVSQPAMQFADGIGLFRSEFLILDNGNIPSEESQYQTYQFLLKQLKEKPVIIRTFDIGADKTIDGQAALAEKNLLLGLRGIRYCLEQREVFKVQLRALLRAGVAGNLFILLPMISSVSEIIEVRNIISAIESEFNQQNIPYKKNIPVGIMVEVPSVAVAIDLYAPHVDFMSIGTNDLVQYTLAADRENAKVQNLADYFHPSVLYLIENVIQAEKNIRYSKGFVSMCGDMASHEEAVFLLAGMGLRNFSMPIGQIPAIKTLLSKISVAEAEKVYQACKTVNTPQGVRAIIARDLCRRDCVC</sequence>
<feature type="active site" description="Tele-phosphohistidine intermediate" evidence="18">
    <location>
        <position position="196"/>
    </location>
</feature>
<dbReference type="NCBIfam" id="TIGR01417">
    <property type="entry name" value="PTS_I_fam"/>
    <property type="match status" value="1"/>
</dbReference>
<evidence type="ECO:0000256" key="2">
    <source>
        <dbReference type="ARBA" id="ARBA00001946"/>
    </source>
</evidence>
<keyword evidence="24" id="KW-0670">Pyruvate</keyword>
<comment type="subcellular location">
    <subcellularLocation>
        <location evidence="4 17">Cytoplasm</location>
    </subcellularLocation>
</comment>
<evidence type="ECO:0000256" key="8">
    <source>
        <dbReference type="ARBA" id="ARBA00022448"/>
    </source>
</evidence>
<evidence type="ECO:0000256" key="7">
    <source>
        <dbReference type="ARBA" id="ARBA00016544"/>
    </source>
</evidence>
<dbReference type="Pfam" id="PF00391">
    <property type="entry name" value="PEP-utilizers"/>
    <property type="match status" value="1"/>
</dbReference>
<evidence type="ECO:0000259" key="23">
    <source>
        <dbReference type="Pfam" id="PF05524"/>
    </source>
</evidence>
<organism evidence="24 26">
    <name type="scientific">Treponema phagedenis</name>
    <dbReference type="NCBI Taxonomy" id="162"/>
    <lineage>
        <taxon>Bacteria</taxon>
        <taxon>Pseudomonadati</taxon>
        <taxon>Spirochaetota</taxon>
        <taxon>Spirochaetia</taxon>
        <taxon>Spirochaetales</taxon>
        <taxon>Treponemataceae</taxon>
        <taxon>Treponema</taxon>
    </lineage>
</organism>
<name>A0A0B7H0V0_TREPH</name>
<evidence type="ECO:0000256" key="6">
    <source>
        <dbReference type="ARBA" id="ARBA00012232"/>
    </source>
</evidence>
<proteinExistence type="inferred from homology"/>
<dbReference type="InterPro" id="IPR015813">
    <property type="entry name" value="Pyrv/PenolPyrv_kinase-like_dom"/>
</dbReference>
<evidence type="ECO:0000256" key="18">
    <source>
        <dbReference type="PIRSR" id="PIRSR000732-1"/>
    </source>
</evidence>
<dbReference type="Pfam" id="PF05524">
    <property type="entry name" value="PEP-utilisers_N"/>
    <property type="match status" value="1"/>
</dbReference>
<evidence type="ECO:0000256" key="14">
    <source>
        <dbReference type="ARBA" id="ARBA00022777"/>
    </source>
</evidence>
<dbReference type="OrthoDB" id="9765468at2"/>
<keyword evidence="14 17" id="KW-0418">Kinase</keyword>
<dbReference type="EC" id="2.7.3.9" evidence="6 17"/>
<dbReference type="InterPro" id="IPR023151">
    <property type="entry name" value="PEP_util_CS"/>
</dbReference>
<dbReference type="RefSeq" id="WP_024752953.1">
    <property type="nucleotide sequence ID" value="NZ_CDNC01000034.1"/>
</dbReference>
<dbReference type="InterPro" id="IPR006318">
    <property type="entry name" value="PTS_EI-like"/>
</dbReference>
<evidence type="ECO:0000313" key="25">
    <source>
        <dbReference type="EMBL" id="QEJ97156.1"/>
    </source>
</evidence>
<dbReference type="InterPro" id="IPR024692">
    <property type="entry name" value="PTS_EI"/>
</dbReference>
<dbReference type="InterPro" id="IPR036637">
    <property type="entry name" value="Phosphohistidine_dom_sf"/>
</dbReference>
<dbReference type="PANTHER" id="PTHR46244:SF3">
    <property type="entry name" value="PHOSPHOENOLPYRUVATE-PROTEIN PHOSPHOTRANSFERASE"/>
    <property type="match status" value="1"/>
</dbReference>
<feature type="binding site" evidence="20">
    <location>
        <position position="439"/>
    </location>
    <ligand>
        <name>Mg(2+)</name>
        <dbReference type="ChEBI" id="CHEBI:18420"/>
    </ligand>
</feature>
<comment type="catalytic activity">
    <reaction evidence="1 17">
        <text>L-histidyl-[protein] + phosphoenolpyruvate = N(pros)-phospho-L-histidyl-[protein] + pyruvate</text>
        <dbReference type="Rhea" id="RHEA:23880"/>
        <dbReference type="Rhea" id="RHEA-COMP:9745"/>
        <dbReference type="Rhea" id="RHEA-COMP:9746"/>
        <dbReference type="ChEBI" id="CHEBI:15361"/>
        <dbReference type="ChEBI" id="CHEBI:29979"/>
        <dbReference type="ChEBI" id="CHEBI:58702"/>
        <dbReference type="ChEBI" id="CHEBI:64837"/>
        <dbReference type="EC" id="2.7.3.9"/>
    </reaction>
</comment>
<keyword evidence="15 17" id="KW-0460">Magnesium</keyword>
<dbReference type="SUPFAM" id="SSF47831">
    <property type="entry name" value="Enzyme I of the PEP:sugar phosphotransferase system HPr-binding (sub)domain"/>
    <property type="match status" value="1"/>
</dbReference>
<dbReference type="EMBL" id="CP042817">
    <property type="protein sequence ID" value="QEJ97156.1"/>
    <property type="molecule type" value="Genomic_DNA"/>
</dbReference>
<dbReference type="PANTHER" id="PTHR46244">
    <property type="entry name" value="PHOSPHOENOLPYRUVATE-PROTEIN PHOSPHOTRANSFERASE"/>
    <property type="match status" value="1"/>
</dbReference>
<dbReference type="PROSITE" id="PS00742">
    <property type="entry name" value="PEP_ENZYMES_2"/>
    <property type="match status" value="1"/>
</dbReference>
<dbReference type="GO" id="GO:0005737">
    <property type="term" value="C:cytoplasm"/>
    <property type="evidence" value="ECO:0007669"/>
    <property type="project" value="UniProtKB-SubCell"/>
</dbReference>
<keyword evidence="13 17" id="KW-0479">Metal-binding</keyword>
<feature type="domain" description="PEP-utilising enzyme mobile" evidence="21">
    <location>
        <begin position="159"/>
        <end position="232"/>
    </location>
</feature>
<feature type="binding site" evidence="20">
    <location>
        <position position="463"/>
    </location>
    <ligand>
        <name>Mg(2+)</name>
        <dbReference type="ChEBI" id="CHEBI:18420"/>
    </ligand>
</feature>
<protein>
    <recommendedName>
        <fullName evidence="7 17">Phosphoenolpyruvate-protein phosphotransferase</fullName>
        <ecNumber evidence="6 17">2.7.3.9</ecNumber>
    </recommendedName>
    <alternativeName>
        <fullName evidence="16 17">Phosphotransferase system, enzyme I</fullName>
    </alternativeName>
</protein>
<feature type="domain" description="PEP-utilising enzyme C-terminal" evidence="22">
    <location>
        <begin position="269"/>
        <end position="551"/>
    </location>
</feature>
<comment type="cofactor">
    <cofactor evidence="2 17 20">
        <name>Mg(2+)</name>
        <dbReference type="ChEBI" id="CHEBI:18420"/>
    </cofactor>
</comment>
<comment type="similarity">
    <text evidence="5 17">Belongs to the PEP-utilizing enzyme family.</text>
</comment>
<dbReference type="GO" id="GO:0008965">
    <property type="term" value="F:phosphoenolpyruvate-protein phosphotransferase activity"/>
    <property type="evidence" value="ECO:0007669"/>
    <property type="project" value="UniProtKB-EC"/>
</dbReference>
<keyword evidence="11 17" id="KW-0808">Transferase</keyword>
<gene>
    <name evidence="24" type="primary">ptsP</name>
    <name evidence="25" type="ORF">FUT82_03585</name>
    <name evidence="24" type="ORF">TPHV1_40034</name>
</gene>
<feature type="binding site" evidence="19">
    <location>
        <position position="473"/>
    </location>
    <ligand>
        <name>phosphoenolpyruvate</name>
        <dbReference type="ChEBI" id="CHEBI:58702"/>
    </ligand>
</feature>
<keyword evidence="26" id="KW-1185">Reference proteome</keyword>
<evidence type="ECO:0000256" key="12">
    <source>
        <dbReference type="ARBA" id="ARBA00022683"/>
    </source>
</evidence>
<dbReference type="InterPro" id="IPR050499">
    <property type="entry name" value="PEP-utilizing_PTS_enzyme"/>
</dbReference>
<dbReference type="EMBL" id="CDNC01000034">
    <property type="protein sequence ID" value="CEM62531.1"/>
    <property type="molecule type" value="Genomic_DNA"/>
</dbReference>
<accession>A0A0B7H0V0</accession>
<evidence type="ECO:0000259" key="21">
    <source>
        <dbReference type="Pfam" id="PF00391"/>
    </source>
</evidence>
<comment type="function">
    <text evidence="3 17">General (non sugar-specific) component of the phosphoenolpyruvate-dependent sugar phosphotransferase system (sugar PTS). This major carbohydrate active-transport system catalyzes the phosphorylation of incoming sugar substrates concomitantly with their translocation across the cell membrane. Enzyme I transfers the phosphoryl group from phosphoenolpyruvate (PEP) to the phosphoryl carrier protein (HPr).</text>
</comment>
<feature type="active site" description="Proton donor" evidence="18">
    <location>
        <position position="513"/>
    </location>
</feature>
<evidence type="ECO:0000256" key="20">
    <source>
        <dbReference type="PIRSR" id="PIRSR000732-3"/>
    </source>
</evidence>
<dbReference type="PIRSF" id="PIRSF000732">
    <property type="entry name" value="PTS_enzyme_I"/>
    <property type="match status" value="1"/>
</dbReference>
<feature type="binding site" evidence="19">
    <location>
        <position position="304"/>
    </location>
    <ligand>
        <name>phosphoenolpyruvate</name>
        <dbReference type="ChEBI" id="CHEBI:58702"/>
    </ligand>
</feature>
<evidence type="ECO:0000256" key="11">
    <source>
        <dbReference type="ARBA" id="ARBA00022679"/>
    </source>
</evidence>
<dbReference type="Proteomes" id="UP000042527">
    <property type="component" value="Unassembled WGS sequence"/>
</dbReference>
<dbReference type="PRINTS" id="PR01736">
    <property type="entry name" value="PHPHTRNFRASE"/>
</dbReference>
<dbReference type="Pfam" id="PF02896">
    <property type="entry name" value="PEP-utilizers_C"/>
    <property type="match status" value="1"/>
</dbReference>
<evidence type="ECO:0000256" key="17">
    <source>
        <dbReference type="PIRNR" id="PIRNR000732"/>
    </source>
</evidence>
<reference evidence="25 27" key="3">
    <citation type="submission" date="2019-08" db="EMBL/GenBank/DDBJ databases">
        <authorList>
            <person name="Kuhnert P."/>
        </authorList>
    </citation>
    <scope>NUCLEOTIDE SEQUENCE [LARGE SCALE GENOMIC DNA]</scope>
    <source>
        <strain evidence="25 27">B36.5</strain>
    </source>
</reference>
<feature type="domain" description="Phosphotransferase system enzyme I N-terminal" evidence="23">
    <location>
        <begin position="5"/>
        <end position="130"/>
    </location>
</feature>
<dbReference type="GO" id="GO:0046872">
    <property type="term" value="F:metal ion binding"/>
    <property type="evidence" value="ECO:0007669"/>
    <property type="project" value="UniProtKB-KW"/>
</dbReference>
<evidence type="ECO:0000256" key="15">
    <source>
        <dbReference type="ARBA" id="ARBA00022842"/>
    </source>
</evidence>
<evidence type="ECO:0000313" key="24">
    <source>
        <dbReference type="EMBL" id="CEM62531.1"/>
    </source>
</evidence>
<dbReference type="InterPro" id="IPR040442">
    <property type="entry name" value="Pyrv_kinase-like_dom_sf"/>
</dbReference>
<evidence type="ECO:0000256" key="13">
    <source>
        <dbReference type="ARBA" id="ARBA00022723"/>
    </source>
</evidence>
<dbReference type="Gene3D" id="3.50.30.10">
    <property type="entry name" value="Phosphohistidine domain"/>
    <property type="match status" value="1"/>
</dbReference>
<dbReference type="Gene3D" id="3.20.20.60">
    <property type="entry name" value="Phosphoenolpyruvate-binding domains"/>
    <property type="match status" value="1"/>
</dbReference>
<dbReference type="AlphaFoldDB" id="A0A0B7H0V0"/>
<dbReference type="InterPro" id="IPR000121">
    <property type="entry name" value="PEP_util_C"/>
</dbReference>
<evidence type="ECO:0000256" key="19">
    <source>
        <dbReference type="PIRSR" id="PIRSR000732-2"/>
    </source>
</evidence>
<evidence type="ECO:0000256" key="5">
    <source>
        <dbReference type="ARBA" id="ARBA00007837"/>
    </source>
</evidence>
<dbReference type="GO" id="GO:0016301">
    <property type="term" value="F:kinase activity"/>
    <property type="evidence" value="ECO:0007669"/>
    <property type="project" value="UniProtKB-KW"/>
</dbReference>
<evidence type="ECO:0000256" key="9">
    <source>
        <dbReference type="ARBA" id="ARBA00022490"/>
    </source>
</evidence>
<dbReference type="InterPro" id="IPR008731">
    <property type="entry name" value="PTS_EIN"/>
</dbReference>
<evidence type="ECO:0000313" key="27">
    <source>
        <dbReference type="Proteomes" id="UP000323594"/>
    </source>
</evidence>
<dbReference type="InterPro" id="IPR036618">
    <property type="entry name" value="PtsI_HPr-bd_sf"/>
</dbReference>
<evidence type="ECO:0000256" key="16">
    <source>
        <dbReference type="ARBA" id="ARBA00033235"/>
    </source>
</evidence>
<keyword evidence="10 17" id="KW-0762">Sugar transport</keyword>
<reference evidence="24" key="1">
    <citation type="submission" date="2015-01" db="EMBL/GenBank/DDBJ databases">
        <authorList>
            <person name="Xiang T."/>
            <person name="Song Y."/>
            <person name="Huang L."/>
            <person name="Wang B."/>
            <person name="Wu P."/>
        </authorList>
    </citation>
    <scope>NUCLEOTIDE SEQUENCE [LARGE SCALE GENOMIC DNA]</scope>
    <source>
        <strain evidence="24">V1</strain>
    </source>
</reference>
<reference evidence="26" key="2">
    <citation type="submission" date="2015-01" db="EMBL/GenBank/DDBJ databases">
        <authorList>
            <person name="Manzoor Shahid"/>
            <person name="Zubair Saima"/>
        </authorList>
    </citation>
    <scope>NUCLEOTIDE SEQUENCE [LARGE SCALE GENOMIC DNA]</scope>
    <source>
        <strain evidence="26">V1</strain>
    </source>
</reference>
<evidence type="ECO:0000256" key="3">
    <source>
        <dbReference type="ARBA" id="ARBA00002728"/>
    </source>
</evidence>
<dbReference type="Proteomes" id="UP000323594">
    <property type="component" value="Chromosome"/>
</dbReference>
<dbReference type="InterPro" id="IPR008279">
    <property type="entry name" value="PEP-util_enz_mobile_dom"/>
</dbReference>
<evidence type="ECO:0000313" key="26">
    <source>
        <dbReference type="Proteomes" id="UP000042527"/>
    </source>
</evidence>
<evidence type="ECO:0000256" key="1">
    <source>
        <dbReference type="ARBA" id="ARBA00000683"/>
    </source>
</evidence>
<evidence type="ECO:0000256" key="4">
    <source>
        <dbReference type="ARBA" id="ARBA00004496"/>
    </source>
</evidence>
<evidence type="ECO:0000256" key="10">
    <source>
        <dbReference type="ARBA" id="ARBA00022597"/>
    </source>
</evidence>
<feature type="binding site" evidence="19">
    <location>
        <begin position="462"/>
        <end position="463"/>
    </location>
    <ligand>
        <name>phosphoenolpyruvate</name>
        <dbReference type="ChEBI" id="CHEBI:58702"/>
    </ligand>
</feature>
<dbReference type="GeneID" id="57751985"/>
<keyword evidence="8 17" id="KW-0813">Transport</keyword>
<keyword evidence="12 17" id="KW-0598">Phosphotransferase system</keyword>
<dbReference type="GO" id="GO:0009401">
    <property type="term" value="P:phosphoenolpyruvate-dependent sugar phosphotransferase system"/>
    <property type="evidence" value="ECO:0007669"/>
    <property type="project" value="UniProtKB-KW"/>
</dbReference>
<dbReference type="Gene3D" id="1.10.274.10">
    <property type="entry name" value="PtsI, HPr-binding domain"/>
    <property type="match status" value="1"/>
</dbReference>